<dbReference type="PANTHER" id="PTHR12911:SF8">
    <property type="entry name" value="KLAROID PROTEIN-RELATED"/>
    <property type="match status" value="1"/>
</dbReference>
<name>A0AA40AFZ0_9PEZI</name>
<evidence type="ECO:0000256" key="2">
    <source>
        <dbReference type="ARBA" id="ARBA00022692"/>
    </source>
</evidence>
<evidence type="ECO:0000256" key="3">
    <source>
        <dbReference type="ARBA" id="ARBA00022989"/>
    </source>
</evidence>
<protein>
    <recommendedName>
        <fullName evidence="5">SUN domain-containing protein</fullName>
    </recommendedName>
</protein>
<sequence>MSNDQFDSLKEFLANPSNLTSSARENLASLIPQLVHVQRDRAGKLVIDEDFWHAIKDQIQKDESIFTLDDRSKLSDSQWKSLLTRLKSDPQMAAGQTSSQSWDNWLKSNKKKVAELVSENVPGLEKRVMESTDKLIKEKLSTVGAVITRDDFVRELEKVLARQKATDAQFDKLQSSLKSLVDEVSKVKSAPKPPAGLSKDEVASLVDKIVKKAIANAQLKHAAKNGVSKAGLDPEELRGRINHFAPGNGAMVDVSLTSPTWMLPRQSVGSFPWRQTFVKSPQFRLDKYAALNSWDEPGNCWCAGILGGKDRYPADLSIQLANPVIPQHVVVEHIDPDATIDPGSMPKKMEVWARVIEPERQKLLSDWAFAKYPDGWREKNKLIVAKGFIKLDEFNYEYDRRKDGILVRPLDPELSKVEAVTDHVIIRAVTNHNADHTCFYRVRLYGDIFDLTASKSKE</sequence>
<proteinExistence type="predicted"/>
<reference evidence="6" key="1">
    <citation type="submission" date="2023-06" db="EMBL/GenBank/DDBJ databases">
        <title>Genome-scale phylogeny and comparative genomics of the fungal order Sordariales.</title>
        <authorList>
            <consortium name="Lawrence Berkeley National Laboratory"/>
            <person name="Hensen N."/>
            <person name="Bonometti L."/>
            <person name="Westerberg I."/>
            <person name="Brannstrom I.O."/>
            <person name="Guillou S."/>
            <person name="Cros-Aarteil S."/>
            <person name="Calhoun S."/>
            <person name="Haridas S."/>
            <person name="Kuo A."/>
            <person name="Mondo S."/>
            <person name="Pangilinan J."/>
            <person name="Riley R."/>
            <person name="Labutti K."/>
            <person name="Andreopoulos B."/>
            <person name="Lipzen A."/>
            <person name="Chen C."/>
            <person name="Yanf M."/>
            <person name="Daum C."/>
            <person name="Ng V."/>
            <person name="Clum A."/>
            <person name="Steindorff A."/>
            <person name="Ohm R."/>
            <person name="Martin F."/>
            <person name="Silar P."/>
            <person name="Natvig D."/>
            <person name="Lalanne C."/>
            <person name="Gautier V."/>
            <person name="Ament-Velasquez S.L."/>
            <person name="Kruys A."/>
            <person name="Hutchinson M.I."/>
            <person name="Powell A.J."/>
            <person name="Barry K."/>
            <person name="Miller A.N."/>
            <person name="Grigoriev I.V."/>
            <person name="Debuchy R."/>
            <person name="Gladieux P."/>
            <person name="Thoren M.H."/>
            <person name="Johannesson H."/>
        </authorList>
    </citation>
    <scope>NUCLEOTIDE SEQUENCE</scope>
    <source>
        <strain evidence="6">SMH4607-1</strain>
    </source>
</reference>
<dbReference type="Gene3D" id="2.60.120.260">
    <property type="entry name" value="Galactose-binding domain-like"/>
    <property type="match status" value="1"/>
</dbReference>
<dbReference type="Pfam" id="PF07738">
    <property type="entry name" value="Sad1_UNC"/>
    <property type="match status" value="1"/>
</dbReference>
<dbReference type="PROSITE" id="PS51469">
    <property type="entry name" value="SUN"/>
    <property type="match status" value="1"/>
</dbReference>
<keyword evidence="4" id="KW-0472">Membrane</keyword>
<keyword evidence="7" id="KW-1185">Reference proteome</keyword>
<dbReference type="GO" id="GO:0043495">
    <property type="term" value="F:protein-membrane adaptor activity"/>
    <property type="evidence" value="ECO:0007669"/>
    <property type="project" value="TreeGrafter"/>
</dbReference>
<dbReference type="InterPro" id="IPR012919">
    <property type="entry name" value="SUN_dom"/>
</dbReference>
<accession>A0AA40AFZ0</accession>
<feature type="domain" description="SUN" evidence="5">
    <location>
        <begin position="249"/>
        <end position="449"/>
    </location>
</feature>
<evidence type="ECO:0000313" key="7">
    <source>
        <dbReference type="Proteomes" id="UP001172102"/>
    </source>
</evidence>
<dbReference type="AlphaFoldDB" id="A0AA40AFZ0"/>
<comment type="caution">
    <text evidence="6">The sequence shown here is derived from an EMBL/GenBank/DDBJ whole genome shotgun (WGS) entry which is preliminary data.</text>
</comment>
<evidence type="ECO:0000256" key="1">
    <source>
        <dbReference type="ARBA" id="ARBA00004370"/>
    </source>
</evidence>
<comment type="subcellular location">
    <subcellularLocation>
        <location evidence="1">Membrane</location>
    </subcellularLocation>
</comment>
<keyword evidence="2" id="KW-0812">Transmembrane</keyword>
<evidence type="ECO:0000313" key="6">
    <source>
        <dbReference type="EMBL" id="KAK0715142.1"/>
    </source>
</evidence>
<dbReference type="GO" id="GO:0034993">
    <property type="term" value="C:meiotic nuclear membrane microtubule tethering complex"/>
    <property type="evidence" value="ECO:0007669"/>
    <property type="project" value="TreeGrafter"/>
</dbReference>
<dbReference type="Proteomes" id="UP001172102">
    <property type="component" value="Unassembled WGS sequence"/>
</dbReference>
<evidence type="ECO:0000256" key="4">
    <source>
        <dbReference type="ARBA" id="ARBA00023136"/>
    </source>
</evidence>
<organism evidence="6 7">
    <name type="scientific">Lasiosphaeris hirsuta</name>
    <dbReference type="NCBI Taxonomy" id="260670"/>
    <lineage>
        <taxon>Eukaryota</taxon>
        <taxon>Fungi</taxon>
        <taxon>Dikarya</taxon>
        <taxon>Ascomycota</taxon>
        <taxon>Pezizomycotina</taxon>
        <taxon>Sordariomycetes</taxon>
        <taxon>Sordariomycetidae</taxon>
        <taxon>Sordariales</taxon>
        <taxon>Lasiosphaeriaceae</taxon>
        <taxon>Lasiosphaeris</taxon>
    </lineage>
</organism>
<evidence type="ECO:0000259" key="5">
    <source>
        <dbReference type="PROSITE" id="PS51469"/>
    </source>
</evidence>
<keyword evidence="3" id="KW-1133">Transmembrane helix</keyword>
<dbReference type="InterPro" id="IPR045119">
    <property type="entry name" value="SUN1-5"/>
</dbReference>
<dbReference type="EMBL" id="JAUKUA010000004">
    <property type="protein sequence ID" value="KAK0715142.1"/>
    <property type="molecule type" value="Genomic_DNA"/>
</dbReference>
<gene>
    <name evidence="6" type="ORF">B0H67DRAFT_490698</name>
</gene>
<dbReference type="PANTHER" id="PTHR12911">
    <property type="entry name" value="SAD1/UNC-84-LIKE PROTEIN-RELATED"/>
    <property type="match status" value="1"/>
</dbReference>